<dbReference type="CDD" id="cd00158">
    <property type="entry name" value="RHOD"/>
    <property type="match status" value="1"/>
</dbReference>
<dbReference type="PANTHER" id="PTHR43031">
    <property type="entry name" value="FAD-DEPENDENT OXIDOREDUCTASE"/>
    <property type="match status" value="1"/>
</dbReference>
<keyword evidence="1" id="KW-1133">Transmembrane helix</keyword>
<proteinExistence type="predicted"/>
<gene>
    <name evidence="3" type="ordered locus">BCI_0174</name>
</gene>
<dbReference type="HOGENOM" id="CLU_089574_1_5_6"/>
<dbReference type="PROSITE" id="PS50206">
    <property type="entry name" value="RHODANESE_3"/>
    <property type="match status" value="1"/>
</dbReference>
<reference evidence="3 4" key="1">
    <citation type="journal article" date="2006" name="PLoS Biol.">
        <title>Metabolic complementarity and genomics of the dual bacterial symbiosis of sharpshooters.</title>
        <authorList>
            <person name="Wu D."/>
            <person name="Daugherty S.C."/>
            <person name="Van Aken S.E."/>
            <person name="Pai G.H."/>
            <person name="Watkins K.L."/>
            <person name="Khouri H."/>
            <person name="Tallon L.J."/>
            <person name="Zaborsky J.M."/>
            <person name="Dunbar H.E."/>
            <person name="Tran P.L."/>
            <person name="Moran N.A."/>
            <person name="Eisen J.A."/>
        </authorList>
    </citation>
    <scope>NUCLEOTIDE SEQUENCE [LARGE SCALE GENOMIC DNA]</scope>
    <source>
        <strain evidence="3">Hc</strain>
    </source>
</reference>
<feature type="domain" description="Rhodanese" evidence="2">
    <location>
        <begin position="50"/>
        <end position="141"/>
    </location>
</feature>
<dbReference type="Pfam" id="PF00581">
    <property type="entry name" value="Rhodanese"/>
    <property type="match status" value="1"/>
</dbReference>
<dbReference type="AlphaFoldDB" id="Q1LTS9"/>
<keyword evidence="1" id="KW-0812">Transmembrane</keyword>
<dbReference type="EMBL" id="CP000238">
    <property type="protein sequence ID" value="ABF14241.1"/>
    <property type="molecule type" value="Genomic_DNA"/>
</dbReference>
<dbReference type="Proteomes" id="UP000002427">
    <property type="component" value="Chromosome"/>
</dbReference>
<dbReference type="InterPro" id="IPR001763">
    <property type="entry name" value="Rhodanese-like_dom"/>
</dbReference>
<dbReference type="RefSeq" id="WP_011520368.1">
    <property type="nucleotide sequence ID" value="NC_007984.1"/>
</dbReference>
<evidence type="ECO:0000313" key="3">
    <source>
        <dbReference type="EMBL" id="ABF14241.1"/>
    </source>
</evidence>
<dbReference type="PANTHER" id="PTHR43031:SF18">
    <property type="entry name" value="RHODANESE-RELATED SULFURTRANSFERASES"/>
    <property type="match status" value="1"/>
</dbReference>
<accession>Q1LTS9</accession>
<protein>
    <submittedName>
        <fullName evidence="3">Rhodanese domain protein</fullName>
    </submittedName>
</protein>
<evidence type="ECO:0000259" key="2">
    <source>
        <dbReference type="PROSITE" id="PS50206"/>
    </source>
</evidence>
<sequence>MPEIIQFISKHFMLSLAWFILFSTVIVITIQSWFSKIKEIANSEAIRLINKENAVILDLRSKDDYRHGHITNSLNLTETVLKNGNLSSIELAKNRPVVVINNNHIASRNSANKLYKAGFEKVYVLKEGITGWCEDNLPLIRSK</sequence>
<dbReference type="InterPro" id="IPR036873">
    <property type="entry name" value="Rhodanese-like_dom_sf"/>
</dbReference>
<dbReference type="SUPFAM" id="SSF52821">
    <property type="entry name" value="Rhodanese/Cell cycle control phosphatase"/>
    <property type="match status" value="1"/>
</dbReference>
<name>Q1LTS9_BAUCH</name>
<dbReference type="Gene3D" id="3.40.250.10">
    <property type="entry name" value="Rhodanese-like domain"/>
    <property type="match status" value="1"/>
</dbReference>
<dbReference type="KEGG" id="bci:BCI_0174"/>
<dbReference type="STRING" id="374463.BCI_0174"/>
<feature type="transmembrane region" description="Helical" evidence="1">
    <location>
        <begin position="12"/>
        <end position="34"/>
    </location>
</feature>
<evidence type="ECO:0000256" key="1">
    <source>
        <dbReference type="SAM" id="Phobius"/>
    </source>
</evidence>
<dbReference type="SMART" id="SM00450">
    <property type="entry name" value="RHOD"/>
    <property type="match status" value="1"/>
</dbReference>
<dbReference type="OrthoDB" id="9808735at2"/>
<dbReference type="InterPro" id="IPR050229">
    <property type="entry name" value="GlpE_sulfurtransferase"/>
</dbReference>
<keyword evidence="4" id="KW-1185">Reference proteome</keyword>
<keyword evidence="1" id="KW-0472">Membrane</keyword>
<organism evidence="3 4">
    <name type="scientific">Baumannia cicadellinicola subsp. Homalodisca coagulata</name>
    <dbReference type="NCBI Taxonomy" id="374463"/>
    <lineage>
        <taxon>Bacteria</taxon>
        <taxon>Pseudomonadati</taxon>
        <taxon>Pseudomonadota</taxon>
        <taxon>Gammaproteobacteria</taxon>
        <taxon>Candidatus Palibaumannia</taxon>
    </lineage>
</organism>
<evidence type="ECO:0000313" key="4">
    <source>
        <dbReference type="Proteomes" id="UP000002427"/>
    </source>
</evidence>